<evidence type="ECO:0000256" key="2">
    <source>
        <dbReference type="ARBA" id="ARBA00004496"/>
    </source>
</evidence>
<evidence type="ECO:0000256" key="1">
    <source>
        <dbReference type="ARBA" id="ARBA00004279"/>
    </source>
</evidence>
<dbReference type="GO" id="GO:0005737">
    <property type="term" value="C:cytoplasm"/>
    <property type="evidence" value="ECO:0007669"/>
    <property type="project" value="UniProtKB-SubCell"/>
</dbReference>
<dbReference type="GO" id="GO:0008360">
    <property type="term" value="P:regulation of cell shape"/>
    <property type="evidence" value="ECO:0007669"/>
    <property type="project" value="InterPro"/>
</dbReference>
<evidence type="ECO:0000313" key="12">
    <source>
        <dbReference type="Proteomes" id="UP001187415"/>
    </source>
</evidence>
<evidence type="ECO:0000256" key="5">
    <source>
        <dbReference type="ARBA" id="ARBA00022490"/>
    </source>
</evidence>
<evidence type="ECO:0000313" key="11">
    <source>
        <dbReference type="EMBL" id="KAK2843990.1"/>
    </source>
</evidence>
<evidence type="ECO:0000256" key="8">
    <source>
        <dbReference type="ARBA" id="ARBA00023273"/>
    </source>
</evidence>
<keyword evidence="12" id="KW-1185">Reference proteome</keyword>
<feature type="region of interest" description="Disordered" evidence="10">
    <location>
        <begin position="478"/>
        <end position="530"/>
    </location>
</feature>
<keyword evidence="5" id="KW-0963">Cytoplasm</keyword>
<keyword evidence="7" id="KW-0175">Coiled coil</keyword>
<proteinExistence type="inferred from homology"/>
<dbReference type="Proteomes" id="UP001187415">
    <property type="component" value="Unassembled WGS sequence"/>
</dbReference>
<reference evidence="11" key="1">
    <citation type="submission" date="2023-07" db="EMBL/GenBank/DDBJ databases">
        <title>Chromosome-level Genome Assembly of Striped Snakehead (Channa striata).</title>
        <authorList>
            <person name="Liu H."/>
        </authorList>
    </citation>
    <scope>NUCLEOTIDE SEQUENCE</scope>
    <source>
        <strain evidence="11">Gz</strain>
        <tissue evidence="11">Muscle</tissue>
    </source>
</reference>
<sequence>MDESGLLRERFQAITEKHRIQEHIRLKKLELDQEKLKLQYLKEKVRREQWLLQDSACHSAQQHSLLSDRQQTRTLQLNIHKTEMEILSLEREESMVSTNESVILNRLRAVEKSPDEVLKEVQLNFVREPAQVPALIPPPLSANNQTEQNTPRKTLFANVTNNLQTEQNTLPATAAVPPGEFTQHIHNYGTKCVYALKAAEVSREQSCLSELSAYEVELLLRRATVHRQANNNQHPSREGQYLCTHDEGRDPGAQAGPRLPHVLTNDIAEKKLSGRETWRDHHCGHRRSLYSKQDDPNNLREGQYGIYQVDGHYGSCLMRNCDSFQEEGPAGHHTNGFIRSNSKVSLGCRLPRPSHQEVATGYQQQLSYYVSGDENDRYSYSHSQTPSPLCRDDTPYTILSTLDTSEPITAIFMGFQAAHDDSQQSREFAGALKAKLVIIENSEQYNENIDMPEESHAPPGVSGGVTGSAASGNVGCVQASGARQTEGQVGTARGTLRTTVPPSEEETLPPTERNEMPPPPKISKRCNPTSAEDVELPEICTVRPSMKVKLSRREHPGCQQRCRQLRGT</sequence>
<gene>
    <name evidence="11" type="ORF">Q5P01_010649</name>
</gene>
<dbReference type="PANTHER" id="PTHR46881:SF1">
    <property type="entry name" value="PALMDELPHIN"/>
    <property type="match status" value="1"/>
</dbReference>
<comment type="caution">
    <text evidence="11">The sequence shown here is derived from an EMBL/GenBank/DDBJ whole genome shotgun (WGS) entry which is preliminary data.</text>
</comment>
<feature type="region of interest" description="Disordered" evidence="10">
    <location>
        <begin position="229"/>
        <end position="259"/>
    </location>
</feature>
<evidence type="ECO:0000256" key="10">
    <source>
        <dbReference type="SAM" id="MobiDB-lite"/>
    </source>
</evidence>
<dbReference type="AlphaFoldDB" id="A0AA88MS21"/>
<evidence type="ECO:0000256" key="9">
    <source>
        <dbReference type="ARBA" id="ARBA00040857"/>
    </source>
</evidence>
<keyword evidence="6" id="KW-0770">Synapse</keyword>
<accession>A0AA88MS21</accession>
<protein>
    <recommendedName>
        <fullName evidence="9">Palmdelphin</fullName>
    </recommendedName>
</protein>
<comment type="similarity">
    <text evidence="4">Belongs to the paralemmin family.</text>
</comment>
<organism evidence="11 12">
    <name type="scientific">Channa striata</name>
    <name type="common">Snakehead murrel</name>
    <name type="synonym">Ophicephalus striatus</name>
    <dbReference type="NCBI Taxonomy" id="64152"/>
    <lineage>
        <taxon>Eukaryota</taxon>
        <taxon>Metazoa</taxon>
        <taxon>Chordata</taxon>
        <taxon>Craniata</taxon>
        <taxon>Vertebrata</taxon>
        <taxon>Euteleostomi</taxon>
        <taxon>Actinopterygii</taxon>
        <taxon>Neopterygii</taxon>
        <taxon>Teleostei</taxon>
        <taxon>Neoteleostei</taxon>
        <taxon>Acanthomorphata</taxon>
        <taxon>Anabantaria</taxon>
        <taxon>Anabantiformes</taxon>
        <taxon>Channoidei</taxon>
        <taxon>Channidae</taxon>
        <taxon>Channa</taxon>
    </lineage>
</organism>
<name>A0AA88MS21_CHASR</name>
<evidence type="ECO:0000256" key="3">
    <source>
        <dbReference type="ARBA" id="ARBA00004552"/>
    </source>
</evidence>
<keyword evidence="8" id="KW-0966">Cell projection</keyword>
<dbReference type="EMBL" id="JAUPFM010000008">
    <property type="protein sequence ID" value="KAK2843990.1"/>
    <property type="molecule type" value="Genomic_DNA"/>
</dbReference>
<dbReference type="PANTHER" id="PTHR46881">
    <property type="entry name" value="PALMDELPHIN"/>
    <property type="match status" value="1"/>
</dbReference>
<dbReference type="GO" id="GO:0043197">
    <property type="term" value="C:dendritic spine"/>
    <property type="evidence" value="ECO:0007669"/>
    <property type="project" value="UniProtKB-SubCell"/>
</dbReference>
<evidence type="ECO:0000256" key="4">
    <source>
        <dbReference type="ARBA" id="ARBA00005756"/>
    </source>
</evidence>
<evidence type="ECO:0000256" key="6">
    <source>
        <dbReference type="ARBA" id="ARBA00023018"/>
    </source>
</evidence>
<dbReference type="GO" id="GO:0016020">
    <property type="term" value="C:membrane"/>
    <property type="evidence" value="ECO:0007669"/>
    <property type="project" value="InterPro"/>
</dbReference>
<comment type="subcellular location">
    <subcellularLocation>
        <location evidence="1">Cell projection</location>
        <location evidence="1">Dendrite</location>
    </subcellularLocation>
    <subcellularLocation>
        <location evidence="3">Cell projection</location>
        <location evidence="3">Dendritic spine</location>
    </subcellularLocation>
    <subcellularLocation>
        <location evidence="2">Cytoplasm</location>
    </subcellularLocation>
</comment>
<evidence type="ECO:0000256" key="7">
    <source>
        <dbReference type="ARBA" id="ARBA00023054"/>
    </source>
</evidence>
<dbReference type="Pfam" id="PF03285">
    <property type="entry name" value="Paralemmin"/>
    <property type="match status" value="1"/>
</dbReference>
<dbReference type="InterPro" id="IPR004965">
    <property type="entry name" value="Paralemmin"/>
</dbReference>